<organism evidence="3 4">
    <name type="scientific">Cercophora scortea</name>
    <dbReference type="NCBI Taxonomy" id="314031"/>
    <lineage>
        <taxon>Eukaryota</taxon>
        <taxon>Fungi</taxon>
        <taxon>Dikarya</taxon>
        <taxon>Ascomycota</taxon>
        <taxon>Pezizomycotina</taxon>
        <taxon>Sordariomycetes</taxon>
        <taxon>Sordariomycetidae</taxon>
        <taxon>Sordariales</taxon>
        <taxon>Lasiosphaeriaceae</taxon>
        <taxon>Cercophora</taxon>
    </lineage>
</organism>
<reference evidence="3" key="1">
    <citation type="journal article" date="2023" name="Mol. Phylogenet. Evol.">
        <title>Genome-scale phylogeny and comparative genomics of the fungal order Sordariales.</title>
        <authorList>
            <person name="Hensen N."/>
            <person name="Bonometti L."/>
            <person name="Westerberg I."/>
            <person name="Brannstrom I.O."/>
            <person name="Guillou S."/>
            <person name="Cros-Aarteil S."/>
            <person name="Calhoun S."/>
            <person name="Haridas S."/>
            <person name="Kuo A."/>
            <person name="Mondo S."/>
            <person name="Pangilinan J."/>
            <person name="Riley R."/>
            <person name="LaButti K."/>
            <person name="Andreopoulos B."/>
            <person name="Lipzen A."/>
            <person name="Chen C."/>
            <person name="Yan M."/>
            <person name="Daum C."/>
            <person name="Ng V."/>
            <person name="Clum A."/>
            <person name="Steindorff A."/>
            <person name="Ohm R.A."/>
            <person name="Martin F."/>
            <person name="Silar P."/>
            <person name="Natvig D.O."/>
            <person name="Lalanne C."/>
            <person name="Gautier V."/>
            <person name="Ament-Velasquez S.L."/>
            <person name="Kruys A."/>
            <person name="Hutchinson M.I."/>
            <person name="Powell A.J."/>
            <person name="Barry K."/>
            <person name="Miller A.N."/>
            <person name="Grigoriev I.V."/>
            <person name="Debuchy R."/>
            <person name="Gladieux P."/>
            <person name="Hiltunen Thoren M."/>
            <person name="Johannesson H."/>
        </authorList>
    </citation>
    <scope>NUCLEOTIDE SEQUENCE</scope>
    <source>
        <strain evidence="3">SMH4131-1</strain>
    </source>
</reference>
<name>A0AAE0MDG1_9PEZI</name>
<dbReference type="AlphaFoldDB" id="A0AAE0MDG1"/>
<evidence type="ECO:0000256" key="2">
    <source>
        <dbReference type="SAM" id="SignalP"/>
    </source>
</evidence>
<feature type="chain" id="PRO_5042109603" evidence="2">
    <location>
        <begin position="19"/>
        <end position="233"/>
    </location>
</feature>
<comment type="caution">
    <text evidence="3">The sequence shown here is derived from an EMBL/GenBank/DDBJ whole genome shotgun (WGS) entry which is preliminary data.</text>
</comment>
<evidence type="ECO:0000313" key="3">
    <source>
        <dbReference type="EMBL" id="KAK3327019.1"/>
    </source>
</evidence>
<reference evidence="3" key="2">
    <citation type="submission" date="2023-06" db="EMBL/GenBank/DDBJ databases">
        <authorList>
            <consortium name="Lawrence Berkeley National Laboratory"/>
            <person name="Haridas S."/>
            <person name="Hensen N."/>
            <person name="Bonometti L."/>
            <person name="Westerberg I."/>
            <person name="Brannstrom I.O."/>
            <person name="Guillou S."/>
            <person name="Cros-Aarteil S."/>
            <person name="Calhoun S."/>
            <person name="Kuo A."/>
            <person name="Mondo S."/>
            <person name="Pangilinan J."/>
            <person name="Riley R."/>
            <person name="Labutti K."/>
            <person name="Andreopoulos B."/>
            <person name="Lipzen A."/>
            <person name="Chen C."/>
            <person name="Yanf M."/>
            <person name="Daum C."/>
            <person name="Ng V."/>
            <person name="Clum A."/>
            <person name="Steindorff A."/>
            <person name="Ohm R."/>
            <person name="Martin F."/>
            <person name="Silar P."/>
            <person name="Natvig D."/>
            <person name="Lalanne C."/>
            <person name="Gautier V."/>
            <person name="Ament-Velasquez S.L."/>
            <person name="Kruys A."/>
            <person name="Hutchinson M.I."/>
            <person name="Powell A.J."/>
            <person name="Barry K."/>
            <person name="Miller A.N."/>
            <person name="Grigoriev I.V."/>
            <person name="Debuchy R."/>
            <person name="Gladieux P."/>
            <person name="Thoren M.H."/>
            <person name="Johannesson H."/>
        </authorList>
    </citation>
    <scope>NUCLEOTIDE SEQUENCE</scope>
    <source>
        <strain evidence="3">SMH4131-1</strain>
    </source>
</reference>
<proteinExistence type="predicted"/>
<accession>A0AAE0MDG1</accession>
<gene>
    <name evidence="3" type="ORF">B0T19DRAFT_441045</name>
</gene>
<keyword evidence="4" id="KW-1185">Reference proteome</keyword>
<feature type="signal peptide" evidence="2">
    <location>
        <begin position="1"/>
        <end position="18"/>
    </location>
</feature>
<feature type="region of interest" description="Disordered" evidence="1">
    <location>
        <begin position="53"/>
        <end position="78"/>
    </location>
</feature>
<evidence type="ECO:0000313" key="4">
    <source>
        <dbReference type="Proteomes" id="UP001286456"/>
    </source>
</evidence>
<protein>
    <submittedName>
        <fullName evidence="3">Uncharacterized protein</fullName>
    </submittedName>
</protein>
<keyword evidence="2" id="KW-0732">Signal</keyword>
<evidence type="ECO:0000256" key="1">
    <source>
        <dbReference type="SAM" id="MobiDB-lite"/>
    </source>
</evidence>
<sequence>MHLLHSLTTLLASGAALALAVPAKLVARDSPFSDLDLPADFWGNMDNYCRNGVPTKRRSRSVPGHPLDRRASKPSGYQEVAPGTYTKDFEAVTVNGAWTDFLVTCFGVVIIGDSTNAVSYSKFLAHFYATPSLLDSLWTDVKNEVTAQGLTNLRGWISLPDRSTAPADLDQNDMLTVENTMRDLVTQLTGQAPTVRYHNMADASARVGDVGTMQYNNADKTVLIDGTVVEFGT</sequence>
<dbReference type="EMBL" id="JAUEPO010000003">
    <property type="protein sequence ID" value="KAK3327019.1"/>
    <property type="molecule type" value="Genomic_DNA"/>
</dbReference>
<dbReference type="Proteomes" id="UP001286456">
    <property type="component" value="Unassembled WGS sequence"/>
</dbReference>